<accession>A0ABS8TUZ6</accession>
<comment type="caution">
    <text evidence="2">The sequence shown here is derived from an EMBL/GenBank/DDBJ whole genome shotgun (WGS) entry which is preliminary data.</text>
</comment>
<evidence type="ECO:0000256" key="1">
    <source>
        <dbReference type="SAM" id="MobiDB-lite"/>
    </source>
</evidence>
<dbReference type="GeneID" id="68899746"/>
<sequence length="86" mass="9234">MTMFWEVGMRALKTQHIAVSHAGARQAGSAPSGNRECIPAEQGVATQEWYGSGCRRLISASRQIREASSQYAPDIAPRSSKVSNAA</sequence>
<organism evidence="2 3">
    <name type="scientific">Xylella taiwanensis</name>
    <dbReference type="NCBI Taxonomy" id="1444770"/>
    <lineage>
        <taxon>Bacteria</taxon>
        <taxon>Pseudomonadati</taxon>
        <taxon>Pseudomonadota</taxon>
        <taxon>Gammaproteobacteria</taxon>
        <taxon>Lysobacterales</taxon>
        <taxon>Lysobacteraceae</taxon>
        <taxon>Xylella</taxon>
    </lineage>
</organism>
<evidence type="ECO:0000313" key="3">
    <source>
        <dbReference type="Proteomes" id="UP001430701"/>
    </source>
</evidence>
<name>A0ABS8TUZ6_9GAMM</name>
<proteinExistence type="predicted"/>
<feature type="region of interest" description="Disordered" evidence="1">
    <location>
        <begin position="67"/>
        <end position="86"/>
    </location>
</feature>
<keyword evidence="3" id="KW-1185">Reference proteome</keyword>
<reference evidence="2" key="1">
    <citation type="submission" date="2021-11" db="EMBL/GenBank/DDBJ databases">
        <title>Genome sequence of Xylella taiwanensis PLS432.</title>
        <authorList>
            <person name="Weng L.-W."/>
            <person name="Su C.-C."/>
            <person name="Tsai C.-W."/>
            <person name="Kuo C.-H."/>
        </authorList>
    </citation>
    <scope>NUCLEOTIDE SEQUENCE</scope>
    <source>
        <strain evidence="2">PLS432</strain>
    </source>
</reference>
<dbReference type="Proteomes" id="UP001430701">
    <property type="component" value="Unassembled WGS sequence"/>
</dbReference>
<dbReference type="EMBL" id="JAJPPU010000002">
    <property type="protein sequence ID" value="MCD8472876.1"/>
    <property type="molecule type" value="Genomic_DNA"/>
</dbReference>
<evidence type="ECO:0000313" key="2">
    <source>
        <dbReference type="EMBL" id="MCD8472876.1"/>
    </source>
</evidence>
<gene>
    <name evidence="2" type="ORF">LPH55_05195</name>
</gene>
<dbReference type="RefSeq" id="WP_152536642.1">
    <property type="nucleotide sequence ID" value="NZ_CP053627.1"/>
</dbReference>
<protein>
    <submittedName>
        <fullName evidence="2">Uncharacterized protein</fullName>
    </submittedName>
</protein>